<evidence type="ECO:0000313" key="3">
    <source>
        <dbReference type="EMBL" id="XCN75182.1"/>
    </source>
</evidence>
<dbReference type="InterPro" id="IPR018490">
    <property type="entry name" value="cNMP-bd_dom_sf"/>
</dbReference>
<name>A0AAU8M1N9_9BACT</name>
<dbReference type="Pfam" id="PF13646">
    <property type="entry name" value="HEAT_2"/>
    <property type="match status" value="1"/>
</dbReference>
<dbReference type="InterPro" id="IPR014710">
    <property type="entry name" value="RmlC-like_jellyroll"/>
</dbReference>
<reference evidence="3" key="2">
    <citation type="submission" date="2024-06" db="EMBL/GenBank/DDBJ databases">
        <authorList>
            <person name="Plum-Jensen L.E."/>
            <person name="Schramm A."/>
            <person name="Marshall I.P.G."/>
        </authorList>
    </citation>
    <scope>NUCLEOTIDE SEQUENCE</scope>
    <source>
        <strain evidence="3">Rat1</strain>
    </source>
</reference>
<dbReference type="InterPro" id="IPR009875">
    <property type="entry name" value="PilZ_domain"/>
</dbReference>
<dbReference type="InterPro" id="IPR016024">
    <property type="entry name" value="ARM-type_fold"/>
</dbReference>
<dbReference type="Pfam" id="PF00027">
    <property type="entry name" value="cNMP_binding"/>
    <property type="match status" value="1"/>
</dbReference>
<proteinExistence type="predicted"/>
<evidence type="ECO:0000259" key="2">
    <source>
        <dbReference type="PROSITE" id="PS50042"/>
    </source>
</evidence>
<dbReference type="InterPro" id="IPR000595">
    <property type="entry name" value="cNMP-bd_dom"/>
</dbReference>
<sequence length="745" mass="83518">MNTPQDLTPNSTSADQQSESSGIDNMFSQTLSELIVEKKDRQADILLDQLTSWLHGDKPQVRSEAISHLTDTLELLIAHREWQRMEKLLPTVSQALSIAAKNDEVVWQIITALSIFAAYQIEIGRYAPARKALLIFGGYNALQVASVDIREQAEQLISDLATKPLMELLLIEYLYDRSKGEDAGRLLVLFGKTAAEFLTEPQSLQQSRGKPDALLKLFENIGPVAESSLGALLHRTKDWYLLRNSIKLLGEMGSSACFNDITALLDHDDLRVKGEVLRAASKIETKEKKEFFLRALATVPRQLKEPVVALLGDIPDSSLVAPLADLLDETSYVRTKAGYQLRTTICKTLGKIGSVKAVPTLKKVIADNTETEKEGGIAREKLVQAAEQAIQYINHGGKYKAHRAAADSLNVPLKNNPVAARETNIVQIAMAGDQARATTQLFDLIVECVHNQDFYNAERLRERFNEINPNALTEIIQAAELIEQEKNGVQVRGYLEIWSNLLRELTAEEFSAIYHELENRELQPDEILVNQGDKNDELFFINHGMIKTFYQKSGRKVYVKSLTGGDLAGENFFDASVWTISMAAQTESKISILKRSSFSRWQEAFPGLEAKLRAFYNRSNDVQDLLLRKGLNRRAFERYQLARKIEFQIINNLGNSMGQRFKGRLSDISRGGLAMKFHLAQKKHIRVLFGRKLHISIPVAGKPPELNVYGTVLSINPAEGEGSEYKLHFVFDAPMEQEALQLVLG</sequence>
<dbReference type="Gene3D" id="1.25.10.10">
    <property type="entry name" value="Leucine-rich Repeat Variant"/>
    <property type="match status" value="1"/>
</dbReference>
<accession>A0AAU8M1N9</accession>
<dbReference type="SMART" id="SM00100">
    <property type="entry name" value="cNMP"/>
    <property type="match status" value="1"/>
</dbReference>
<dbReference type="InterPro" id="IPR011989">
    <property type="entry name" value="ARM-like"/>
</dbReference>
<evidence type="ECO:0000256" key="1">
    <source>
        <dbReference type="SAM" id="MobiDB-lite"/>
    </source>
</evidence>
<dbReference type="EMBL" id="CP159373">
    <property type="protein sequence ID" value="XCN75182.1"/>
    <property type="molecule type" value="Genomic_DNA"/>
</dbReference>
<dbReference type="Pfam" id="PF07238">
    <property type="entry name" value="PilZ"/>
    <property type="match status" value="1"/>
</dbReference>
<dbReference type="KEGG" id="eaj:Q3M24_10765"/>
<dbReference type="SUPFAM" id="SSF48371">
    <property type="entry name" value="ARM repeat"/>
    <property type="match status" value="1"/>
</dbReference>
<dbReference type="Gene3D" id="2.60.120.10">
    <property type="entry name" value="Jelly Rolls"/>
    <property type="match status" value="1"/>
</dbReference>
<dbReference type="CDD" id="cd00038">
    <property type="entry name" value="CAP_ED"/>
    <property type="match status" value="1"/>
</dbReference>
<dbReference type="GO" id="GO:0035438">
    <property type="term" value="F:cyclic-di-GMP binding"/>
    <property type="evidence" value="ECO:0007669"/>
    <property type="project" value="InterPro"/>
</dbReference>
<protein>
    <submittedName>
        <fullName evidence="3">HEAT repeat domain-containing protein</fullName>
    </submittedName>
</protein>
<gene>
    <name evidence="3" type="ORF">Q3M24_10765</name>
</gene>
<reference evidence="3" key="1">
    <citation type="journal article" date="2024" name="Syst. Appl. Microbiol.">
        <title>First single-strain enrichments of Electrothrix cable bacteria, description of E. aestuarii sp. nov. and E. rattekaaiensis sp. nov., and proposal of a cable bacteria taxonomy following the rules of the SeqCode.</title>
        <authorList>
            <person name="Plum-Jensen L.E."/>
            <person name="Schramm A."/>
            <person name="Marshall I.P.G."/>
        </authorList>
    </citation>
    <scope>NUCLEOTIDE SEQUENCE</scope>
    <source>
        <strain evidence="3">Rat1</strain>
    </source>
</reference>
<feature type="domain" description="Cyclic nucleotide-binding" evidence="2">
    <location>
        <begin position="501"/>
        <end position="570"/>
    </location>
</feature>
<dbReference type="PROSITE" id="PS50042">
    <property type="entry name" value="CNMP_BINDING_3"/>
    <property type="match status" value="1"/>
</dbReference>
<dbReference type="AlphaFoldDB" id="A0AAU8M1N9"/>
<dbReference type="SUPFAM" id="SSF51206">
    <property type="entry name" value="cAMP-binding domain-like"/>
    <property type="match status" value="1"/>
</dbReference>
<feature type="region of interest" description="Disordered" evidence="1">
    <location>
        <begin position="1"/>
        <end position="22"/>
    </location>
</feature>
<organism evidence="3">
    <name type="scientific">Candidatus Electrothrix aestuarii</name>
    <dbReference type="NCBI Taxonomy" id="3062594"/>
    <lineage>
        <taxon>Bacteria</taxon>
        <taxon>Pseudomonadati</taxon>
        <taxon>Thermodesulfobacteriota</taxon>
        <taxon>Desulfobulbia</taxon>
        <taxon>Desulfobulbales</taxon>
        <taxon>Desulfobulbaceae</taxon>
        <taxon>Candidatus Electrothrix</taxon>
    </lineage>
</organism>